<evidence type="ECO:0000256" key="1">
    <source>
        <dbReference type="SAM" id="MobiDB-lite"/>
    </source>
</evidence>
<organism evidence="2 3">
    <name type="scientific">Glomus cerebriforme</name>
    <dbReference type="NCBI Taxonomy" id="658196"/>
    <lineage>
        <taxon>Eukaryota</taxon>
        <taxon>Fungi</taxon>
        <taxon>Fungi incertae sedis</taxon>
        <taxon>Mucoromycota</taxon>
        <taxon>Glomeromycotina</taxon>
        <taxon>Glomeromycetes</taxon>
        <taxon>Glomerales</taxon>
        <taxon>Glomeraceae</taxon>
        <taxon>Glomus</taxon>
    </lineage>
</organism>
<comment type="caution">
    <text evidence="2">The sequence shown here is derived from an EMBL/GenBank/DDBJ whole genome shotgun (WGS) entry which is preliminary data.</text>
</comment>
<feature type="region of interest" description="Disordered" evidence="1">
    <location>
        <begin position="107"/>
        <end position="137"/>
    </location>
</feature>
<feature type="compositionally biased region" description="Basic and acidic residues" evidence="1">
    <location>
        <begin position="189"/>
        <end position="211"/>
    </location>
</feature>
<feature type="region of interest" description="Disordered" evidence="1">
    <location>
        <begin position="187"/>
        <end position="227"/>
    </location>
</feature>
<gene>
    <name evidence="2" type="ORF">C1645_833450</name>
</gene>
<keyword evidence="3" id="KW-1185">Reference proteome</keyword>
<dbReference type="Proteomes" id="UP000265703">
    <property type="component" value="Unassembled WGS sequence"/>
</dbReference>
<accession>A0A397SBI7</accession>
<dbReference type="EMBL" id="QKYT01000551">
    <property type="protein sequence ID" value="RIA83663.1"/>
    <property type="molecule type" value="Genomic_DNA"/>
</dbReference>
<protein>
    <submittedName>
        <fullName evidence="2">Uncharacterized protein</fullName>
    </submittedName>
</protein>
<evidence type="ECO:0000313" key="3">
    <source>
        <dbReference type="Proteomes" id="UP000265703"/>
    </source>
</evidence>
<name>A0A397SBI7_9GLOM</name>
<reference evidence="2 3" key="1">
    <citation type="submission" date="2018-06" db="EMBL/GenBank/DDBJ databases">
        <title>Comparative genomics reveals the genomic features of Rhizophagus irregularis, R. cerebriforme, R. diaphanum and Gigaspora rosea, and their symbiotic lifestyle signature.</title>
        <authorList>
            <person name="Morin E."/>
            <person name="San Clemente H."/>
            <person name="Chen E.C.H."/>
            <person name="De La Providencia I."/>
            <person name="Hainaut M."/>
            <person name="Kuo A."/>
            <person name="Kohler A."/>
            <person name="Murat C."/>
            <person name="Tang N."/>
            <person name="Roy S."/>
            <person name="Loubradou J."/>
            <person name="Henrissat B."/>
            <person name="Grigoriev I.V."/>
            <person name="Corradi N."/>
            <person name="Roux C."/>
            <person name="Martin F.M."/>
        </authorList>
    </citation>
    <scope>NUCLEOTIDE SEQUENCE [LARGE SCALE GENOMIC DNA]</scope>
    <source>
        <strain evidence="2 3">DAOM 227022</strain>
    </source>
</reference>
<dbReference type="AlphaFoldDB" id="A0A397SBI7"/>
<sequence>MNKIVQRLKAIHEESQAKDLFVLDLKANLESARDLIEKLQQERTNHICPSTQTLMNIENSNKEISSGSISTINTNDSLILKLITIPDDLPIQSQPDQLQELMNLDNHDDELPKPVISPPASNSKAKQPNKKKNKELTSHIVTGYTVLPKLKNNRQLQQKANIDASGRPSVSELPIWRNLISSSGKFHIKSSDKKSRGLTDTSKKSKHSSKDSKKKNKPKSQTSSISSTGSIAEILATLVKLLMKQEIKKSQKCSKSHGSRKAN</sequence>
<proteinExistence type="predicted"/>
<evidence type="ECO:0000313" key="2">
    <source>
        <dbReference type="EMBL" id="RIA83663.1"/>
    </source>
</evidence>